<evidence type="ECO:0008006" key="3">
    <source>
        <dbReference type="Google" id="ProtNLM"/>
    </source>
</evidence>
<feature type="signal peptide" evidence="1">
    <location>
        <begin position="1"/>
        <end position="19"/>
    </location>
</feature>
<name>A0A6S6SBL7_9BACT</name>
<sequence length="282" mass="30581">MKKTVLALLLNCLCLVGFAQNGIPQNAGARGAAMGNASLTFTDINSIFTNQAGLGYLEHLSFTAYGERRFLGTDGLNSFLFGVAYPHEKIGTVGLSVHYFGYGKYNEQKIGLSYARKLFKRMSIGAQFNYLGTRIGEYGTAHSFTFELGILAKVSKQFHIAAHTFSPVQVQLPNGDVLPSLFKLGLAYIPSSQLRLTAEIEKDLENPFNGRVGIEYHPIHILYIRGGVSTTPVMASFGFGLNMKGLKIDVAASYHTVLGVTPSLSVSYIVGEKAPSKTSEAH</sequence>
<proteinExistence type="predicted"/>
<evidence type="ECO:0000313" key="2">
    <source>
        <dbReference type="EMBL" id="CAA6807273.1"/>
    </source>
</evidence>
<dbReference type="Gene3D" id="2.40.160.60">
    <property type="entry name" value="Outer membrane protein transport protein (OMPP1/FadL/TodX)"/>
    <property type="match status" value="1"/>
</dbReference>
<keyword evidence="1" id="KW-0732">Signal</keyword>
<feature type="chain" id="PRO_5028401107" description="Type IX secretion system membrane protein PorP/SprF" evidence="1">
    <location>
        <begin position="20"/>
        <end position="282"/>
    </location>
</feature>
<gene>
    <name evidence="2" type="ORF">HELGO_WM34868</name>
</gene>
<accession>A0A6S6SBL7</accession>
<reference evidence="2" key="1">
    <citation type="submission" date="2020-01" db="EMBL/GenBank/DDBJ databases">
        <authorList>
            <person name="Meier V. D."/>
            <person name="Meier V D."/>
        </authorList>
    </citation>
    <scope>NUCLEOTIDE SEQUENCE</scope>
    <source>
        <strain evidence="2">HLG_WM_MAG_10</strain>
    </source>
</reference>
<dbReference type="EMBL" id="CACVAQ010000130">
    <property type="protein sequence ID" value="CAA6807273.1"/>
    <property type="molecule type" value="Genomic_DNA"/>
</dbReference>
<organism evidence="2">
    <name type="scientific">uncultured Aureispira sp</name>
    <dbReference type="NCBI Taxonomy" id="1331704"/>
    <lineage>
        <taxon>Bacteria</taxon>
        <taxon>Pseudomonadati</taxon>
        <taxon>Bacteroidota</taxon>
        <taxon>Saprospiria</taxon>
        <taxon>Saprospirales</taxon>
        <taxon>Saprospiraceae</taxon>
        <taxon>Aureispira</taxon>
        <taxon>environmental samples</taxon>
    </lineage>
</organism>
<dbReference type="SUPFAM" id="SSF56935">
    <property type="entry name" value="Porins"/>
    <property type="match status" value="1"/>
</dbReference>
<evidence type="ECO:0000256" key="1">
    <source>
        <dbReference type="SAM" id="SignalP"/>
    </source>
</evidence>
<dbReference type="AlphaFoldDB" id="A0A6S6SBL7"/>
<protein>
    <recommendedName>
        <fullName evidence="3">Type IX secretion system membrane protein PorP/SprF</fullName>
    </recommendedName>
</protein>